<dbReference type="PANTHER" id="PTHR13507">
    <property type="entry name" value="PRKR-INTERACTING PROTEIN 1"/>
    <property type="match status" value="1"/>
</dbReference>
<sequence length="330" mass="37787">MAARIGARSGAPVDLAAAPGGPRLSSRGGALAALASARGGGAPTALATATPTVGSPALRWRASGGKARRGPEERRRTATRETRAFEESGEELSVLSRAIKEDELLYIRAQYNLFEPKAEMILEAITYRRMDFEEFRAATISPYQLEAAAQWKEIASCYAWQWQRWYEKENSELKLWLTNADMKWYKQENSELLATGVCCNAASVSREQREKMVAAERHKVDQRVKWITELKYKMQFVSIVQNKSSTLNLGPNVPLLNTGSFYKLFMLFTGKSQMRREQDRLARMDAHYQKRKEIAEFELRREERLEAAEERMAKKRLKRQKKQREERKAN</sequence>
<feature type="compositionally biased region" description="Basic and acidic residues" evidence="1">
    <location>
        <begin position="69"/>
        <end position="79"/>
    </location>
</feature>
<dbReference type="Proteomes" id="UP001341281">
    <property type="component" value="Chromosome 01"/>
</dbReference>
<accession>A0AAQ3PKT0</accession>
<feature type="compositionally biased region" description="Basic residues" evidence="1">
    <location>
        <begin position="313"/>
        <end position="322"/>
    </location>
</feature>
<dbReference type="GO" id="GO:0003725">
    <property type="term" value="F:double-stranded RNA binding"/>
    <property type="evidence" value="ECO:0007669"/>
    <property type="project" value="InterPro"/>
</dbReference>
<dbReference type="GO" id="GO:0004860">
    <property type="term" value="F:protein kinase inhibitor activity"/>
    <property type="evidence" value="ECO:0007669"/>
    <property type="project" value="TreeGrafter"/>
</dbReference>
<proteinExistence type="predicted"/>
<dbReference type="AlphaFoldDB" id="A0AAQ3PKT0"/>
<feature type="region of interest" description="Disordered" evidence="1">
    <location>
        <begin position="1"/>
        <end position="22"/>
    </location>
</feature>
<name>A0AAQ3PKT0_PASNO</name>
<dbReference type="GO" id="GO:0019901">
    <property type="term" value="F:protein kinase binding"/>
    <property type="evidence" value="ECO:0007669"/>
    <property type="project" value="TreeGrafter"/>
</dbReference>
<keyword evidence="3" id="KW-1185">Reference proteome</keyword>
<organism evidence="2 3">
    <name type="scientific">Paspalum notatum var. saurae</name>
    <dbReference type="NCBI Taxonomy" id="547442"/>
    <lineage>
        <taxon>Eukaryota</taxon>
        <taxon>Viridiplantae</taxon>
        <taxon>Streptophyta</taxon>
        <taxon>Embryophyta</taxon>
        <taxon>Tracheophyta</taxon>
        <taxon>Spermatophyta</taxon>
        <taxon>Magnoliopsida</taxon>
        <taxon>Liliopsida</taxon>
        <taxon>Poales</taxon>
        <taxon>Poaceae</taxon>
        <taxon>PACMAD clade</taxon>
        <taxon>Panicoideae</taxon>
        <taxon>Andropogonodae</taxon>
        <taxon>Paspaleae</taxon>
        <taxon>Paspalinae</taxon>
        <taxon>Paspalum</taxon>
    </lineage>
</organism>
<reference evidence="2 3" key="1">
    <citation type="submission" date="2024-02" db="EMBL/GenBank/DDBJ databases">
        <title>High-quality chromosome-scale genome assembly of Pensacola bahiagrass (Paspalum notatum Flugge var. saurae).</title>
        <authorList>
            <person name="Vega J.M."/>
            <person name="Podio M."/>
            <person name="Orjuela J."/>
            <person name="Siena L.A."/>
            <person name="Pessino S.C."/>
            <person name="Combes M.C."/>
            <person name="Mariac C."/>
            <person name="Albertini E."/>
            <person name="Pupilli F."/>
            <person name="Ortiz J.P.A."/>
            <person name="Leblanc O."/>
        </authorList>
    </citation>
    <scope>NUCLEOTIDE SEQUENCE [LARGE SCALE GENOMIC DNA]</scope>
    <source>
        <strain evidence="2">R1</strain>
        <tissue evidence="2">Leaf</tissue>
    </source>
</reference>
<evidence type="ECO:0000313" key="3">
    <source>
        <dbReference type="Proteomes" id="UP001341281"/>
    </source>
</evidence>
<protein>
    <submittedName>
        <fullName evidence="2">Uncharacterized protein</fullName>
    </submittedName>
</protein>
<dbReference type="Pfam" id="PF06658">
    <property type="entry name" value="DUF1168"/>
    <property type="match status" value="1"/>
</dbReference>
<gene>
    <name evidence="2" type="ORF">U9M48_003026</name>
</gene>
<evidence type="ECO:0000313" key="2">
    <source>
        <dbReference type="EMBL" id="WVZ51926.1"/>
    </source>
</evidence>
<evidence type="ECO:0000256" key="1">
    <source>
        <dbReference type="SAM" id="MobiDB-lite"/>
    </source>
</evidence>
<feature type="region of interest" description="Disordered" evidence="1">
    <location>
        <begin position="310"/>
        <end position="330"/>
    </location>
</feature>
<dbReference type="InterPro" id="IPR009548">
    <property type="entry name" value="Prkrip1"/>
</dbReference>
<dbReference type="GO" id="GO:0005730">
    <property type="term" value="C:nucleolus"/>
    <property type="evidence" value="ECO:0007669"/>
    <property type="project" value="TreeGrafter"/>
</dbReference>
<dbReference type="PANTHER" id="PTHR13507:SF0">
    <property type="entry name" value="PRKR-INTERACTING PROTEIN 1"/>
    <property type="match status" value="1"/>
</dbReference>
<dbReference type="EMBL" id="CP144745">
    <property type="protein sequence ID" value="WVZ51926.1"/>
    <property type="molecule type" value="Genomic_DNA"/>
</dbReference>
<feature type="region of interest" description="Disordered" evidence="1">
    <location>
        <begin position="57"/>
        <end position="79"/>
    </location>
</feature>